<comment type="caution">
    <text evidence="2">The sequence shown here is derived from an EMBL/GenBank/DDBJ whole genome shotgun (WGS) entry which is preliminary data.</text>
</comment>
<keyword evidence="1" id="KW-0472">Membrane</keyword>
<evidence type="ECO:0000313" key="3">
    <source>
        <dbReference type="Proteomes" id="UP000031668"/>
    </source>
</evidence>
<sequence length="168" mass="19622">MWHYNRNNTVITKCQVLAYDDFINIKKCNLTLINNDTTEIYFAINGELTFKKNINYKPSDKHLITFKFADGKGLFKLFVYQFITTSTATVQVQDVTWRAYGYCSQSRSKNATYECEYDANHKKHYKILIVIFVLMVISLGLLLTQRKRCDCHSEKGFEKTCQKLPNDA</sequence>
<feature type="transmembrane region" description="Helical" evidence="1">
    <location>
        <begin position="127"/>
        <end position="144"/>
    </location>
</feature>
<name>A0A0C2MV75_THEKT</name>
<dbReference type="Proteomes" id="UP000031668">
    <property type="component" value="Unassembled WGS sequence"/>
</dbReference>
<protein>
    <submittedName>
        <fullName evidence="2">Uncharacterized protein</fullName>
    </submittedName>
</protein>
<dbReference type="AlphaFoldDB" id="A0A0C2MV75"/>
<dbReference type="EMBL" id="JWZT01003775">
    <property type="protein sequence ID" value="KII65557.1"/>
    <property type="molecule type" value="Genomic_DNA"/>
</dbReference>
<keyword evidence="1" id="KW-0812">Transmembrane</keyword>
<organism evidence="2 3">
    <name type="scientific">Thelohanellus kitauei</name>
    <name type="common">Myxosporean</name>
    <dbReference type="NCBI Taxonomy" id="669202"/>
    <lineage>
        <taxon>Eukaryota</taxon>
        <taxon>Metazoa</taxon>
        <taxon>Cnidaria</taxon>
        <taxon>Myxozoa</taxon>
        <taxon>Myxosporea</taxon>
        <taxon>Bivalvulida</taxon>
        <taxon>Platysporina</taxon>
        <taxon>Myxobolidae</taxon>
        <taxon>Thelohanellus</taxon>
    </lineage>
</organism>
<proteinExistence type="predicted"/>
<keyword evidence="3" id="KW-1185">Reference proteome</keyword>
<keyword evidence="1" id="KW-1133">Transmembrane helix</keyword>
<reference evidence="2 3" key="1">
    <citation type="journal article" date="2014" name="Genome Biol. Evol.">
        <title>The genome of the myxosporean Thelohanellus kitauei shows adaptations to nutrient acquisition within its fish host.</title>
        <authorList>
            <person name="Yang Y."/>
            <person name="Xiong J."/>
            <person name="Zhou Z."/>
            <person name="Huo F."/>
            <person name="Miao W."/>
            <person name="Ran C."/>
            <person name="Liu Y."/>
            <person name="Zhang J."/>
            <person name="Feng J."/>
            <person name="Wang M."/>
            <person name="Wang M."/>
            <person name="Wang L."/>
            <person name="Yao B."/>
        </authorList>
    </citation>
    <scope>NUCLEOTIDE SEQUENCE [LARGE SCALE GENOMIC DNA]</scope>
    <source>
        <strain evidence="2">Wuqing</strain>
    </source>
</reference>
<evidence type="ECO:0000256" key="1">
    <source>
        <dbReference type="SAM" id="Phobius"/>
    </source>
</evidence>
<accession>A0A0C2MV75</accession>
<evidence type="ECO:0000313" key="2">
    <source>
        <dbReference type="EMBL" id="KII65557.1"/>
    </source>
</evidence>
<gene>
    <name evidence="2" type="ORF">RF11_00908</name>
</gene>